<keyword evidence="3 6" id="KW-0812">Transmembrane</keyword>
<proteinExistence type="predicted"/>
<feature type="domain" description="VTT" evidence="7">
    <location>
        <begin position="42"/>
        <end position="166"/>
    </location>
</feature>
<keyword evidence="2" id="KW-1003">Cell membrane</keyword>
<evidence type="ECO:0000259" key="7">
    <source>
        <dbReference type="Pfam" id="PF09335"/>
    </source>
</evidence>
<protein>
    <submittedName>
        <fullName evidence="8">Unannotated protein</fullName>
    </submittedName>
</protein>
<comment type="subcellular location">
    <subcellularLocation>
        <location evidence="1">Cell membrane</location>
        <topology evidence="1">Multi-pass membrane protein</topology>
    </subcellularLocation>
</comment>
<evidence type="ECO:0000256" key="2">
    <source>
        <dbReference type="ARBA" id="ARBA00022475"/>
    </source>
</evidence>
<evidence type="ECO:0000256" key="3">
    <source>
        <dbReference type="ARBA" id="ARBA00022692"/>
    </source>
</evidence>
<gene>
    <name evidence="8" type="ORF">UFOPK3381_00949</name>
</gene>
<feature type="transmembrane region" description="Helical" evidence="6">
    <location>
        <begin position="62"/>
        <end position="83"/>
    </location>
</feature>
<evidence type="ECO:0000256" key="4">
    <source>
        <dbReference type="ARBA" id="ARBA00022989"/>
    </source>
</evidence>
<evidence type="ECO:0000256" key="1">
    <source>
        <dbReference type="ARBA" id="ARBA00004651"/>
    </source>
</evidence>
<accession>A0A6J7DRF5</accession>
<dbReference type="PANTHER" id="PTHR30353:SF0">
    <property type="entry name" value="TRANSMEMBRANE PROTEIN"/>
    <property type="match status" value="1"/>
</dbReference>
<feature type="transmembrane region" description="Helical" evidence="6">
    <location>
        <begin position="146"/>
        <end position="166"/>
    </location>
</feature>
<reference evidence="8" key="1">
    <citation type="submission" date="2020-05" db="EMBL/GenBank/DDBJ databases">
        <authorList>
            <person name="Chiriac C."/>
            <person name="Salcher M."/>
            <person name="Ghai R."/>
            <person name="Kavagutti S V."/>
        </authorList>
    </citation>
    <scope>NUCLEOTIDE SEQUENCE</scope>
</reference>
<dbReference type="Pfam" id="PF09335">
    <property type="entry name" value="VTT_dom"/>
    <property type="match status" value="1"/>
</dbReference>
<dbReference type="AlphaFoldDB" id="A0A6J7DRF5"/>
<keyword evidence="5 6" id="KW-0472">Membrane</keyword>
<dbReference type="GO" id="GO:0005886">
    <property type="term" value="C:plasma membrane"/>
    <property type="evidence" value="ECO:0007669"/>
    <property type="project" value="UniProtKB-SubCell"/>
</dbReference>
<evidence type="ECO:0000256" key="6">
    <source>
        <dbReference type="SAM" id="Phobius"/>
    </source>
</evidence>
<name>A0A6J7DRF5_9ZZZZ</name>
<dbReference type="InterPro" id="IPR032818">
    <property type="entry name" value="DedA-like"/>
</dbReference>
<feature type="transmembrane region" description="Helical" evidence="6">
    <location>
        <begin position="20"/>
        <end position="42"/>
    </location>
</feature>
<dbReference type="PANTHER" id="PTHR30353">
    <property type="entry name" value="INNER MEMBRANE PROTEIN DEDA-RELATED"/>
    <property type="match status" value="1"/>
</dbReference>
<evidence type="ECO:0000256" key="5">
    <source>
        <dbReference type="ARBA" id="ARBA00023136"/>
    </source>
</evidence>
<organism evidence="8">
    <name type="scientific">freshwater metagenome</name>
    <dbReference type="NCBI Taxonomy" id="449393"/>
    <lineage>
        <taxon>unclassified sequences</taxon>
        <taxon>metagenomes</taxon>
        <taxon>ecological metagenomes</taxon>
    </lineage>
</organism>
<feature type="transmembrane region" description="Helical" evidence="6">
    <location>
        <begin position="178"/>
        <end position="196"/>
    </location>
</feature>
<dbReference type="EMBL" id="CAFBLN010000039">
    <property type="protein sequence ID" value="CAB4873522.1"/>
    <property type="molecule type" value="Genomic_DNA"/>
</dbReference>
<evidence type="ECO:0000313" key="8">
    <source>
        <dbReference type="EMBL" id="CAB4873522.1"/>
    </source>
</evidence>
<dbReference type="InterPro" id="IPR032816">
    <property type="entry name" value="VTT_dom"/>
</dbReference>
<keyword evidence="4 6" id="KW-1133">Transmembrane helix</keyword>
<sequence>MHIASILTTLVDKIGHLPPVLIYVTVGMLAFAEAAIFIGFVLPGETAVIVGGLAASQGHVNIVALCFLVPVAAIVGDSVGYYVGERHGHHLLKLPIIRHRRGAIDSALAQLKLRGPLYVFVGRFTAFLRAVMPGLAGMSRMEYKKFLIANAAGGIVWGVGFTLIGYLSGHALDKVERYMGRFGIVLLVAVVSFMMWHHIHAKRKQRAFEQAYEAQHPDSPNEN</sequence>